<evidence type="ECO:0000313" key="3">
    <source>
        <dbReference type="EMBL" id="AAC27987.1"/>
    </source>
</evidence>
<name>O76218_TETTH</name>
<feature type="signal peptide" evidence="2">
    <location>
        <begin position="1"/>
        <end position="19"/>
    </location>
</feature>
<feature type="coiled-coil region" evidence="1">
    <location>
        <begin position="55"/>
        <end position="160"/>
    </location>
</feature>
<dbReference type="EMBL" id="AF031319">
    <property type="protein sequence ID" value="AAC27987.1"/>
    <property type="molecule type" value="mRNA"/>
</dbReference>
<feature type="chain" id="PRO_5004160570" evidence="2">
    <location>
        <begin position="20"/>
        <end position="377"/>
    </location>
</feature>
<feature type="coiled-coil region" evidence="1">
    <location>
        <begin position="262"/>
        <end position="338"/>
    </location>
</feature>
<dbReference type="AlphaFoldDB" id="O76218"/>
<keyword evidence="1" id="KW-0175">Coiled coil</keyword>
<proteinExistence type="evidence at transcript level"/>
<organism evidence="3">
    <name type="scientific">Tetrahymena thermophila</name>
    <dbReference type="NCBI Taxonomy" id="5911"/>
    <lineage>
        <taxon>Eukaryota</taxon>
        <taxon>Sar</taxon>
        <taxon>Alveolata</taxon>
        <taxon>Ciliophora</taxon>
        <taxon>Intramacronucleata</taxon>
        <taxon>Oligohymenophorea</taxon>
        <taxon>Hymenostomatida</taxon>
        <taxon>Tetrahymenina</taxon>
        <taxon>Tetrahymenidae</taxon>
        <taxon>Tetrahymena</taxon>
    </lineage>
</organism>
<keyword evidence="2" id="KW-0732">Signal</keyword>
<evidence type="ECO:0000256" key="2">
    <source>
        <dbReference type="SAM" id="SignalP"/>
    </source>
</evidence>
<dbReference type="Gene3D" id="1.10.287.1490">
    <property type="match status" value="1"/>
</dbReference>
<gene>
    <name evidence="3" type="primary">GRL3</name>
</gene>
<evidence type="ECO:0000256" key="1">
    <source>
        <dbReference type="SAM" id="Coils"/>
    </source>
</evidence>
<reference evidence="3" key="1">
    <citation type="journal article" date="1997" name="Mol. Biol. Cell">
        <title>Proteolytic processing and Ca2+ binding activity of dense-core vesicle polypeptides in Tetrahymena.</title>
        <authorList>
            <person name="Verbsky J.W."/>
            <person name="Turkewitz A.P."/>
        </authorList>
    </citation>
    <scope>NUCLEOTIDE SEQUENCE</scope>
    <source>
        <strain evidence="3">B1868</strain>
    </source>
</reference>
<sequence length="377" mass="41433">MKNLAIVLAALCIFAQATSVFETPAFLEIKSNPFGHTVASLVQLNLGAGQSAGRLDAIAEALNTIEAQLENTRDHNDAEIQRQRGWCSDQEATIQANIDQAESDLSNYQNEQTQRNQAVADLTQNLNNEQQSLAENQNNLANAQQELDDENSSYAESSKDYADAIAACEQALKLLATLQTNPSGFIQSKARFGNVVTLLQKHLANKSSNFVQPILNVLTEMASSTNEVDQSSLAKVVSLINDLLEELRNQSAANDQRHQQVVDSLTSNIANLEQLIDNSNNLISQYQGQIQENEDRLAQLAGLIQQTQAILDQANQNLSQVQDQCAGYDQEYASFKNEVDQQLATLQALKEYFKSKVVPAVENINDSAYADELTVDV</sequence>
<accession>O76218</accession>
<protein>
    <submittedName>
        <fullName evidence="3">Granule lattice protein 3</fullName>
    </submittedName>
</protein>